<protein>
    <submittedName>
        <fullName evidence="4">PLA2G10 isoform 1</fullName>
    </submittedName>
</protein>
<comment type="similarity">
    <text evidence="2">Belongs to the phospholipase A2 family.</text>
</comment>
<dbReference type="Proteomes" id="UP000236370">
    <property type="component" value="Unassembled WGS sequence"/>
</dbReference>
<evidence type="ECO:0000256" key="2">
    <source>
        <dbReference type="ARBA" id="ARBA00007056"/>
    </source>
</evidence>
<keyword evidence="3" id="KW-0964">Secreted</keyword>
<gene>
    <name evidence="4" type="ORF">CK820_G0056019</name>
</gene>
<comment type="caution">
    <text evidence="4">The sequence shown here is derived from an EMBL/GenBank/DDBJ whole genome shotgun (WGS) entry which is preliminary data.</text>
</comment>
<dbReference type="PROSITE" id="PS00118">
    <property type="entry name" value="PA2_HIS"/>
    <property type="match status" value="1"/>
</dbReference>
<dbReference type="InterPro" id="IPR036444">
    <property type="entry name" value="PLipase_A2_dom_sf"/>
</dbReference>
<dbReference type="GO" id="GO:0004623">
    <property type="term" value="F:phospholipase A2 activity"/>
    <property type="evidence" value="ECO:0007669"/>
    <property type="project" value="InterPro"/>
</dbReference>
<dbReference type="Gene3D" id="1.20.90.10">
    <property type="entry name" value="Phospholipase A2 domain"/>
    <property type="match status" value="1"/>
</dbReference>
<feature type="non-terminal residue" evidence="4">
    <location>
        <position position="35"/>
    </location>
</feature>
<sequence>CCHGHDCCYTRAEEAGCSPKTERYSWQCVNQSVLC</sequence>
<dbReference type="SUPFAM" id="SSF48619">
    <property type="entry name" value="Phospholipase A2, PLA2"/>
    <property type="match status" value="1"/>
</dbReference>
<reference evidence="4 5" key="1">
    <citation type="submission" date="2017-12" db="EMBL/GenBank/DDBJ databases">
        <title>High-resolution comparative analysis of great ape genomes.</title>
        <authorList>
            <person name="Pollen A."/>
            <person name="Hastie A."/>
            <person name="Hormozdiari F."/>
            <person name="Dougherty M."/>
            <person name="Liu R."/>
            <person name="Chaisson M."/>
            <person name="Hoppe E."/>
            <person name="Hill C."/>
            <person name="Pang A."/>
            <person name="Hillier L."/>
            <person name="Baker C."/>
            <person name="Armstrong J."/>
            <person name="Shendure J."/>
            <person name="Paten B."/>
            <person name="Wilson R."/>
            <person name="Chao H."/>
            <person name="Schneider V."/>
            <person name="Ventura M."/>
            <person name="Kronenberg Z."/>
            <person name="Murali S."/>
            <person name="Gordon D."/>
            <person name="Cantsilieris S."/>
            <person name="Munson K."/>
            <person name="Nelson B."/>
            <person name="Raja A."/>
            <person name="Underwood J."/>
            <person name="Diekhans M."/>
            <person name="Fiddes I."/>
            <person name="Haussler D."/>
            <person name="Eichler E."/>
        </authorList>
    </citation>
    <scope>NUCLEOTIDE SEQUENCE [LARGE SCALE GENOMIC DNA]</scope>
    <source>
        <strain evidence="4">Yerkes chimp pedigree #C0471</strain>
    </source>
</reference>
<dbReference type="GO" id="GO:0005576">
    <property type="term" value="C:extracellular region"/>
    <property type="evidence" value="ECO:0007669"/>
    <property type="project" value="UniProtKB-SubCell"/>
</dbReference>
<evidence type="ECO:0000313" key="5">
    <source>
        <dbReference type="Proteomes" id="UP000236370"/>
    </source>
</evidence>
<accession>A0A2J8IKU9</accession>
<feature type="non-terminal residue" evidence="4">
    <location>
        <position position="1"/>
    </location>
</feature>
<dbReference type="STRING" id="9598.ENSPTRP00000090967"/>
<comment type="subcellular location">
    <subcellularLocation>
        <location evidence="1">Secreted</location>
    </subcellularLocation>
</comment>
<organism evidence="4 5">
    <name type="scientific">Pan troglodytes</name>
    <name type="common">Chimpanzee</name>
    <dbReference type="NCBI Taxonomy" id="9598"/>
    <lineage>
        <taxon>Eukaryota</taxon>
        <taxon>Metazoa</taxon>
        <taxon>Chordata</taxon>
        <taxon>Craniata</taxon>
        <taxon>Vertebrata</taxon>
        <taxon>Euteleostomi</taxon>
        <taxon>Mammalia</taxon>
        <taxon>Eutheria</taxon>
        <taxon>Euarchontoglires</taxon>
        <taxon>Primates</taxon>
        <taxon>Haplorrhini</taxon>
        <taxon>Catarrhini</taxon>
        <taxon>Hominidae</taxon>
        <taxon>Pan</taxon>
    </lineage>
</organism>
<dbReference type="AlphaFoldDB" id="A0A2J8IKU9"/>
<name>A0A2J8IKU9_PANTR</name>
<evidence type="ECO:0000313" key="4">
    <source>
        <dbReference type="EMBL" id="PNI11142.1"/>
    </source>
</evidence>
<dbReference type="GO" id="GO:0006644">
    <property type="term" value="P:phospholipid metabolic process"/>
    <property type="evidence" value="ECO:0007669"/>
    <property type="project" value="InterPro"/>
</dbReference>
<dbReference type="InterPro" id="IPR033113">
    <property type="entry name" value="PLA2_histidine"/>
</dbReference>
<dbReference type="GO" id="GO:0050482">
    <property type="term" value="P:arachidonate secretion"/>
    <property type="evidence" value="ECO:0007669"/>
    <property type="project" value="InterPro"/>
</dbReference>
<evidence type="ECO:0000256" key="3">
    <source>
        <dbReference type="ARBA" id="ARBA00022525"/>
    </source>
</evidence>
<proteinExistence type="inferred from homology"/>
<evidence type="ECO:0000256" key="1">
    <source>
        <dbReference type="ARBA" id="ARBA00004613"/>
    </source>
</evidence>
<dbReference type="EMBL" id="NBAG03000995">
    <property type="protein sequence ID" value="PNI11142.1"/>
    <property type="molecule type" value="Genomic_DNA"/>
</dbReference>